<evidence type="ECO:0000313" key="2">
    <source>
        <dbReference type="Proteomes" id="UP000324800"/>
    </source>
</evidence>
<sequence>MLVLYIHQRSQATQRYRRTKHCPTTSSVRSTNTFNTEPNYLNRELQIYDFKILQEQPQQGEYCKKNKHSGINRTHIYYRSESLYSNRPSITINKHDLIVIQHIQVISGSKNDLRTGEKHHEGFGESLVKPESIDLNKCKT</sequence>
<evidence type="ECO:0000313" key="1">
    <source>
        <dbReference type="EMBL" id="KAA6378333.1"/>
    </source>
</evidence>
<dbReference type="AlphaFoldDB" id="A0A5J4V7A7"/>
<organism evidence="1 2">
    <name type="scientific">Streblomastix strix</name>
    <dbReference type="NCBI Taxonomy" id="222440"/>
    <lineage>
        <taxon>Eukaryota</taxon>
        <taxon>Metamonada</taxon>
        <taxon>Preaxostyla</taxon>
        <taxon>Oxymonadida</taxon>
        <taxon>Streblomastigidae</taxon>
        <taxon>Streblomastix</taxon>
    </lineage>
</organism>
<dbReference type="EMBL" id="SNRW01009215">
    <property type="protein sequence ID" value="KAA6378333.1"/>
    <property type="molecule type" value="Genomic_DNA"/>
</dbReference>
<reference evidence="1 2" key="1">
    <citation type="submission" date="2019-03" db="EMBL/GenBank/DDBJ databases">
        <title>Single cell metagenomics reveals metabolic interactions within the superorganism composed of flagellate Streblomastix strix and complex community of Bacteroidetes bacteria on its surface.</title>
        <authorList>
            <person name="Treitli S.C."/>
            <person name="Kolisko M."/>
            <person name="Husnik F."/>
            <person name="Keeling P."/>
            <person name="Hampl V."/>
        </authorList>
    </citation>
    <scope>NUCLEOTIDE SEQUENCE [LARGE SCALE GENOMIC DNA]</scope>
    <source>
        <strain evidence="1">ST1C</strain>
    </source>
</reference>
<dbReference type="Proteomes" id="UP000324800">
    <property type="component" value="Unassembled WGS sequence"/>
</dbReference>
<comment type="caution">
    <text evidence="1">The sequence shown here is derived from an EMBL/GenBank/DDBJ whole genome shotgun (WGS) entry which is preliminary data.</text>
</comment>
<accession>A0A5J4V7A7</accession>
<proteinExistence type="predicted"/>
<name>A0A5J4V7A7_9EUKA</name>
<gene>
    <name evidence="1" type="ORF">EZS28_026142</name>
</gene>
<protein>
    <submittedName>
        <fullName evidence="1">Uncharacterized protein</fullName>
    </submittedName>
</protein>